<accession>A0A2S9VBK8</accession>
<reference evidence="2" key="1">
    <citation type="journal article" date="2020" name="Int. J. Syst. Evol. Microbiol.">
        <title>Alteromonas alba sp. nov., a marine bacterium isolated from the seawater of the West Pacific Ocean.</title>
        <authorList>
            <person name="Sun C."/>
            <person name="Wu Y.-H."/>
            <person name="Xamxidin M."/>
            <person name="Cheng H."/>
            <person name="Xu X.-W."/>
        </authorList>
    </citation>
    <scope>NUCLEOTIDE SEQUENCE [LARGE SCALE GENOMIC DNA]</scope>
    <source>
        <strain evidence="2">190</strain>
    </source>
</reference>
<keyword evidence="2" id="KW-1185">Reference proteome</keyword>
<evidence type="ECO:0000313" key="1">
    <source>
        <dbReference type="EMBL" id="PRO73849.1"/>
    </source>
</evidence>
<dbReference type="RefSeq" id="WP_105934349.1">
    <property type="nucleotide sequence ID" value="NZ_PVNP01000082.1"/>
</dbReference>
<sequence length="230" mass="26028">MAHSSDPASPQSDFFNAVESDTSQRIIAELCNALYERELALIAQQGPNQTSLLRRRIAGLSHHVRRTARFLAAKAVPLELDEHNASWQARQAAKNPARSNDTGKTNAWFAEHAKVGLVVPVWVQEFDNEHLELDSIDHVQPENQTLHVNKFGWFDFSGTPVESPARYTDREHITLSLVKPSKAIMTAACCGHTWNHKGRTSPRTLTLREILLVSTLNWRKFSEPQRFDNK</sequence>
<protein>
    <submittedName>
        <fullName evidence="1">Uncharacterized protein</fullName>
    </submittedName>
</protein>
<proteinExistence type="predicted"/>
<dbReference type="Proteomes" id="UP000238949">
    <property type="component" value="Unassembled WGS sequence"/>
</dbReference>
<dbReference type="EMBL" id="PVNP01000082">
    <property type="protein sequence ID" value="PRO73849.1"/>
    <property type="molecule type" value="Genomic_DNA"/>
</dbReference>
<comment type="caution">
    <text evidence="1">The sequence shown here is derived from an EMBL/GenBank/DDBJ whole genome shotgun (WGS) entry which is preliminary data.</text>
</comment>
<evidence type="ECO:0000313" key="2">
    <source>
        <dbReference type="Proteomes" id="UP000238949"/>
    </source>
</evidence>
<organism evidence="1 2">
    <name type="scientific">Alteromonas alba</name>
    <dbReference type="NCBI Taxonomy" id="2079529"/>
    <lineage>
        <taxon>Bacteria</taxon>
        <taxon>Pseudomonadati</taxon>
        <taxon>Pseudomonadota</taxon>
        <taxon>Gammaproteobacteria</taxon>
        <taxon>Alteromonadales</taxon>
        <taxon>Alteromonadaceae</taxon>
        <taxon>Alteromonas/Salinimonas group</taxon>
        <taxon>Alteromonas</taxon>
    </lineage>
</organism>
<name>A0A2S9VBK8_9ALTE</name>
<dbReference type="AlphaFoldDB" id="A0A2S9VBK8"/>
<gene>
    <name evidence="1" type="ORF">C6Y40_09230</name>
</gene>
<dbReference type="OrthoDB" id="6321522at2"/>